<accession>A0ABV6A066</accession>
<dbReference type="SUPFAM" id="SSF56784">
    <property type="entry name" value="HAD-like"/>
    <property type="match status" value="1"/>
</dbReference>
<dbReference type="SFLD" id="SFLDG01129">
    <property type="entry name" value="C1.5:_HAD__Beta-PGM__Phosphata"/>
    <property type="match status" value="1"/>
</dbReference>
<dbReference type="SFLD" id="SFLDS00003">
    <property type="entry name" value="Haloacid_Dehalogenase"/>
    <property type="match status" value="1"/>
</dbReference>
<protein>
    <submittedName>
        <fullName evidence="1">HAD family hydrolase</fullName>
    </submittedName>
</protein>
<evidence type="ECO:0000313" key="1">
    <source>
        <dbReference type="EMBL" id="MFB9905644.1"/>
    </source>
</evidence>
<dbReference type="Gene3D" id="3.40.50.1000">
    <property type="entry name" value="HAD superfamily/HAD-like"/>
    <property type="match status" value="1"/>
</dbReference>
<dbReference type="EMBL" id="JBHLZU010000014">
    <property type="protein sequence ID" value="MFB9905644.1"/>
    <property type="molecule type" value="Genomic_DNA"/>
</dbReference>
<dbReference type="InterPro" id="IPR051806">
    <property type="entry name" value="HAD-like_SPP"/>
</dbReference>
<dbReference type="PRINTS" id="PR00413">
    <property type="entry name" value="HADHALOGNASE"/>
</dbReference>
<gene>
    <name evidence="1" type="ORF">ACFFQA_17055</name>
</gene>
<keyword evidence="1" id="KW-0378">Hydrolase</keyword>
<dbReference type="RefSeq" id="WP_377852947.1">
    <property type="nucleotide sequence ID" value="NZ_JBHLZU010000014.1"/>
</dbReference>
<dbReference type="Pfam" id="PF00702">
    <property type="entry name" value="Hydrolase"/>
    <property type="match status" value="1"/>
</dbReference>
<dbReference type="InterPro" id="IPR023214">
    <property type="entry name" value="HAD_sf"/>
</dbReference>
<dbReference type="Proteomes" id="UP001589693">
    <property type="component" value="Unassembled WGS sequence"/>
</dbReference>
<proteinExistence type="predicted"/>
<sequence>MTVFDGVIFDMDGVIVDTEHLWEQSWTVSAALRGYTWTAHDTSTVQGMSAPEWSAYVADRAEVPEQAETIRAECVKFMVDKVVEGEGPLLPGAADLVHAVADRTRIAVASSAARAVIEVVLAKHGLTDRFTAICSSEEVPLGKPAPDVYLEAARRLGLDPTRAIGIEDSSNGMRAAHAAGLTLVALPNKSYPPKPDAVALAAYVASTHDDARDYIIARLVAAM</sequence>
<dbReference type="SFLD" id="SFLDG01135">
    <property type="entry name" value="C1.5.6:_HAD__Beta-PGM__Phospha"/>
    <property type="match status" value="1"/>
</dbReference>
<comment type="caution">
    <text evidence="1">The sequence shown here is derived from an EMBL/GenBank/DDBJ whole genome shotgun (WGS) entry which is preliminary data.</text>
</comment>
<dbReference type="GO" id="GO:0016787">
    <property type="term" value="F:hydrolase activity"/>
    <property type="evidence" value="ECO:0007669"/>
    <property type="project" value="UniProtKB-KW"/>
</dbReference>
<keyword evidence="2" id="KW-1185">Reference proteome</keyword>
<dbReference type="NCBIfam" id="TIGR01509">
    <property type="entry name" value="HAD-SF-IA-v3"/>
    <property type="match status" value="1"/>
</dbReference>
<reference evidence="1 2" key="1">
    <citation type="submission" date="2024-09" db="EMBL/GenBank/DDBJ databases">
        <authorList>
            <person name="Sun Q."/>
            <person name="Mori K."/>
        </authorList>
    </citation>
    <scope>NUCLEOTIDE SEQUENCE [LARGE SCALE GENOMIC DNA]</scope>
    <source>
        <strain evidence="1 2">TBRC 7907</strain>
    </source>
</reference>
<dbReference type="PANTHER" id="PTHR43481:SF4">
    <property type="entry name" value="GLYCEROL-1-PHOSPHATE PHOSPHOHYDROLASE 1-RELATED"/>
    <property type="match status" value="1"/>
</dbReference>
<organism evidence="1 2">
    <name type="scientific">Allokutzneria oryzae</name>
    <dbReference type="NCBI Taxonomy" id="1378989"/>
    <lineage>
        <taxon>Bacteria</taxon>
        <taxon>Bacillati</taxon>
        <taxon>Actinomycetota</taxon>
        <taxon>Actinomycetes</taxon>
        <taxon>Pseudonocardiales</taxon>
        <taxon>Pseudonocardiaceae</taxon>
        <taxon>Allokutzneria</taxon>
    </lineage>
</organism>
<name>A0ABV6A066_9PSEU</name>
<dbReference type="PANTHER" id="PTHR43481">
    <property type="entry name" value="FRUCTOSE-1-PHOSPHATE PHOSPHATASE"/>
    <property type="match status" value="1"/>
</dbReference>
<dbReference type="InterPro" id="IPR036412">
    <property type="entry name" value="HAD-like_sf"/>
</dbReference>
<dbReference type="Gene3D" id="1.10.150.240">
    <property type="entry name" value="Putative phosphatase, domain 2"/>
    <property type="match status" value="1"/>
</dbReference>
<dbReference type="InterPro" id="IPR006439">
    <property type="entry name" value="HAD-SF_hydro_IA"/>
</dbReference>
<dbReference type="InterPro" id="IPR023198">
    <property type="entry name" value="PGP-like_dom2"/>
</dbReference>
<evidence type="ECO:0000313" key="2">
    <source>
        <dbReference type="Proteomes" id="UP001589693"/>
    </source>
</evidence>